<dbReference type="EMBL" id="CP001778">
    <property type="protein sequence ID" value="ADD41693.1"/>
    <property type="molecule type" value="Genomic_DNA"/>
</dbReference>
<keyword evidence="1" id="KW-0479">Metal-binding</keyword>
<dbReference type="CDD" id="cd00685">
    <property type="entry name" value="Trans_IPPS_HT"/>
    <property type="match status" value="1"/>
</dbReference>
<dbReference type="GO" id="GO:0008299">
    <property type="term" value="P:isoprenoid biosynthetic process"/>
    <property type="evidence" value="ECO:0007669"/>
    <property type="project" value="InterPro"/>
</dbReference>
<dbReference type="InterPro" id="IPR008949">
    <property type="entry name" value="Isoprenoid_synthase_dom_sf"/>
</dbReference>
<evidence type="ECO:0000256" key="2">
    <source>
        <dbReference type="ARBA" id="ARBA00022842"/>
    </source>
</evidence>
<dbReference type="PANTHER" id="PTHR12001:SF86">
    <property type="entry name" value="GERANYLGERANYL DIPHOSPHATE SYNTHASE"/>
    <property type="match status" value="1"/>
</dbReference>
<dbReference type="OrthoDB" id="4497239at2"/>
<dbReference type="Pfam" id="PF00348">
    <property type="entry name" value="polyprenyl_synt"/>
    <property type="match status" value="1"/>
</dbReference>
<feature type="region of interest" description="Disordered" evidence="4">
    <location>
        <begin position="280"/>
        <end position="307"/>
    </location>
</feature>
<protein>
    <submittedName>
        <fullName evidence="5">Polyprenyl synthetase</fullName>
    </submittedName>
</protein>
<dbReference type="GO" id="GO:0004659">
    <property type="term" value="F:prenyltransferase activity"/>
    <property type="evidence" value="ECO:0007669"/>
    <property type="project" value="InterPro"/>
</dbReference>
<dbReference type="SUPFAM" id="SSF48576">
    <property type="entry name" value="Terpenoid synthases"/>
    <property type="match status" value="1"/>
</dbReference>
<keyword evidence="6" id="KW-1185">Reference proteome</keyword>
<gene>
    <name evidence="5" type="ordered locus">Snas_1997</name>
</gene>
<dbReference type="eggNOG" id="COG0142">
    <property type="taxonomic scope" value="Bacteria"/>
</dbReference>
<proteinExistence type="inferred from homology"/>
<dbReference type="Gene3D" id="1.10.600.10">
    <property type="entry name" value="Farnesyl Diphosphate Synthase"/>
    <property type="match status" value="1"/>
</dbReference>
<dbReference type="SFLD" id="SFLDS00005">
    <property type="entry name" value="Isoprenoid_Synthase_Type_I"/>
    <property type="match status" value="1"/>
</dbReference>
<name>D3PZL9_STANL</name>
<keyword evidence="2" id="KW-0460">Magnesium</keyword>
<evidence type="ECO:0000256" key="3">
    <source>
        <dbReference type="RuleBase" id="RU004466"/>
    </source>
</evidence>
<dbReference type="InterPro" id="IPR000092">
    <property type="entry name" value="Polyprenyl_synt"/>
</dbReference>
<dbReference type="GO" id="GO:0046872">
    <property type="term" value="F:metal ion binding"/>
    <property type="evidence" value="ECO:0007669"/>
    <property type="project" value="UniProtKB-KW"/>
</dbReference>
<dbReference type="PANTHER" id="PTHR12001">
    <property type="entry name" value="GERANYLGERANYL PYROPHOSPHATE SYNTHASE"/>
    <property type="match status" value="1"/>
</dbReference>
<keyword evidence="3" id="KW-0808">Transferase</keyword>
<dbReference type="Proteomes" id="UP000000844">
    <property type="component" value="Chromosome"/>
</dbReference>
<accession>D3PZL9</accession>
<dbReference type="KEGG" id="sna:Snas_1997"/>
<organism evidence="5 6">
    <name type="scientific">Stackebrandtia nassauensis (strain DSM 44728 / CIP 108903 / NRRL B-16338 / NBRC 102104 / LLR-40K-21)</name>
    <dbReference type="NCBI Taxonomy" id="446470"/>
    <lineage>
        <taxon>Bacteria</taxon>
        <taxon>Bacillati</taxon>
        <taxon>Actinomycetota</taxon>
        <taxon>Actinomycetes</taxon>
        <taxon>Glycomycetales</taxon>
        <taxon>Glycomycetaceae</taxon>
        <taxon>Stackebrandtia</taxon>
    </lineage>
</organism>
<dbReference type="STRING" id="446470.Snas_1997"/>
<comment type="similarity">
    <text evidence="3">Belongs to the FPP/GGPP synthase family.</text>
</comment>
<dbReference type="HOGENOM" id="CLU_014015_2_1_11"/>
<reference evidence="5 6" key="1">
    <citation type="journal article" date="2009" name="Stand. Genomic Sci.">
        <title>Complete genome sequence of Stackebrandtia nassauensis type strain (LLR-40K-21).</title>
        <authorList>
            <person name="Munk C."/>
            <person name="Lapidus A."/>
            <person name="Copeland A."/>
            <person name="Jando M."/>
            <person name="Mayilraj S."/>
            <person name="Glavina Del Rio T."/>
            <person name="Nolan M."/>
            <person name="Chen F."/>
            <person name="Lucas S."/>
            <person name="Tice H."/>
            <person name="Cheng J.F."/>
            <person name="Han C."/>
            <person name="Detter J.C."/>
            <person name="Bruce D."/>
            <person name="Goodwin L."/>
            <person name="Chain P."/>
            <person name="Pitluck S."/>
            <person name="Goker M."/>
            <person name="Ovchinikova G."/>
            <person name="Pati A."/>
            <person name="Ivanova N."/>
            <person name="Mavromatis K."/>
            <person name="Chen A."/>
            <person name="Palaniappan K."/>
            <person name="Land M."/>
            <person name="Hauser L."/>
            <person name="Chang Y.J."/>
            <person name="Jeffries C.D."/>
            <person name="Bristow J."/>
            <person name="Eisen J.A."/>
            <person name="Markowitz V."/>
            <person name="Hugenholtz P."/>
            <person name="Kyrpides N.C."/>
            <person name="Klenk H.P."/>
        </authorList>
    </citation>
    <scope>NUCLEOTIDE SEQUENCE [LARGE SCALE GENOMIC DNA]</scope>
    <source>
        <strain evidence="6">DSM 44728 / CIP 108903 / NRRL B-16338 / NBRC 102104 / LLR-40K-21</strain>
    </source>
</reference>
<dbReference type="AlphaFoldDB" id="D3PZL9"/>
<evidence type="ECO:0000313" key="6">
    <source>
        <dbReference type="Proteomes" id="UP000000844"/>
    </source>
</evidence>
<evidence type="ECO:0000256" key="1">
    <source>
        <dbReference type="ARBA" id="ARBA00022723"/>
    </source>
</evidence>
<evidence type="ECO:0000256" key="4">
    <source>
        <dbReference type="SAM" id="MobiDB-lite"/>
    </source>
</evidence>
<dbReference type="InterPro" id="IPR033749">
    <property type="entry name" value="Polyprenyl_synt_CS"/>
</dbReference>
<sequence>MRETDTVQHREAAGAGPVEEVLRRVRELCVPALRAAVAELEAPARRAAEYHFGWVDEAGRRVEANGGKALRPALTLLCAEAAGGQADEAVPAAVAVELVHNFSLLHDDVIDGDRTRRHRATVWAVFGRPTAILAGDSLLSLAFEVLAESRPAGVGVLAEAVTRLNDGQLRDMDLETRVDVSLAECRDMAARKTGALMAAACRLGAESGGADGERAGRFADFGGALGLAFQAADDLLGIWGDAQVTGKPVGSDLVNRKRSLPVTAALAGRAPYAGRLREWYRDGGTGTTPDAVGRPPSSSETGRSDAPTAAEIAEVTGWVERAGGRRWAVAAARRELDAGLAALERAGPLEPAAGRLRALAHHLTFRNR</sequence>
<evidence type="ECO:0000313" key="5">
    <source>
        <dbReference type="EMBL" id="ADD41693.1"/>
    </source>
</evidence>
<dbReference type="RefSeq" id="WP_013017264.1">
    <property type="nucleotide sequence ID" value="NC_013947.1"/>
</dbReference>
<dbReference type="SFLD" id="SFLDG01017">
    <property type="entry name" value="Polyprenyl_Transferase_Like"/>
    <property type="match status" value="1"/>
</dbReference>
<dbReference type="PROSITE" id="PS00723">
    <property type="entry name" value="POLYPRENYL_SYNTHASE_1"/>
    <property type="match status" value="1"/>
</dbReference>